<proteinExistence type="predicted"/>
<dbReference type="AlphaFoldDB" id="A0AAV4Q3L9"/>
<comment type="caution">
    <text evidence="1">The sequence shown here is derived from an EMBL/GenBank/DDBJ whole genome shotgun (WGS) entry which is preliminary data.</text>
</comment>
<dbReference type="Proteomes" id="UP001054837">
    <property type="component" value="Unassembled WGS sequence"/>
</dbReference>
<evidence type="ECO:0000313" key="2">
    <source>
        <dbReference type="Proteomes" id="UP001054837"/>
    </source>
</evidence>
<evidence type="ECO:0000313" key="1">
    <source>
        <dbReference type="EMBL" id="GIY03039.1"/>
    </source>
</evidence>
<accession>A0AAV4Q3L9</accession>
<name>A0AAV4Q3L9_9ARAC</name>
<keyword evidence="2" id="KW-1185">Reference proteome</keyword>
<dbReference type="EMBL" id="BPLQ01003768">
    <property type="protein sequence ID" value="GIY03039.1"/>
    <property type="molecule type" value="Genomic_DNA"/>
</dbReference>
<organism evidence="1 2">
    <name type="scientific">Caerostris darwini</name>
    <dbReference type="NCBI Taxonomy" id="1538125"/>
    <lineage>
        <taxon>Eukaryota</taxon>
        <taxon>Metazoa</taxon>
        <taxon>Ecdysozoa</taxon>
        <taxon>Arthropoda</taxon>
        <taxon>Chelicerata</taxon>
        <taxon>Arachnida</taxon>
        <taxon>Araneae</taxon>
        <taxon>Araneomorphae</taxon>
        <taxon>Entelegynae</taxon>
        <taxon>Araneoidea</taxon>
        <taxon>Araneidae</taxon>
        <taxon>Caerostris</taxon>
    </lineage>
</organism>
<sequence>MPKPSKSEAQKDYPWSHLVESTFTRDKQFNRRNGRVIFDAVKTRLEIKNLLDELQKCKSGLSSYDTKRKRQMSSLNN</sequence>
<protein>
    <recommendedName>
        <fullName evidence="3">Transposase</fullName>
    </recommendedName>
</protein>
<reference evidence="1 2" key="1">
    <citation type="submission" date="2021-06" db="EMBL/GenBank/DDBJ databases">
        <title>Caerostris darwini draft genome.</title>
        <authorList>
            <person name="Kono N."/>
            <person name="Arakawa K."/>
        </authorList>
    </citation>
    <scope>NUCLEOTIDE SEQUENCE [LARGE SCALE GENOMIC DNA]</scope>
</reference>
<evidence type="ECO:0008006" key="3">
    <source>
        <dbReference type="Google" id="ProtNLM"/>
    </source>
</evidence>
<gene>
    <name evidence="1" type="ORF">CDAR_525221</name>
</gene>